<comment type="caution">
    <text evidence="3">The sequence shown here is derived from an EMBL/GenBank/DDBJ whole genome shotgun (WGS) entry which is preliminary data.</text>
</comment>
<name>A0A916TIJ1_9ACTN</name>
<gene>
    <name evidence="3" type="ORF">GCM10011489_37550</name>
</gene>
<dbReference type="CDD" id="cd03443">
    <property type="entry name" value="PaaI_thioesterase"/>
    <property type="match status" value="1"/>
</dbReference>
<proteinExistence type="predicted"/>
<dbReference type="InterPro" id="IPR029069">
    <property type="entry name" value="HotDog_dom_sf"/>
</dbReference>
<reference evidence="3" key="1">
    <citation type="journal article" date="2014" name="Int. J. Syst. Evol. Microbiol.">
        <title>Complete genome sequence of Corynebacterium casei LMG S-19264T (=DSM 44701T), isolated from a smear-ripened cheese.</title>
        <authorList>
            <consortium name="US DOE Joint Genome Institute (JGI-PGF)"/>
            <person name="Walter F."/>
            <person name="Albersmeier A."/>
            <person name="Kalinowski J."/>
            <person name="Ruckert C."/>
        </authorList>
    </citation>
    <scope>NUCLEOTIDE SEQUENCE</scope>
    <source>
        <strain evidence="3">CGMCC 1.12827</strain>
    </source>
</reference>
<protein>
    <recommendedName>
        <fullName evidence="2">Thioesterase domain-containing protein</fullName>
    </recommendedName>
</protein>
<reference evidence="3" key="2">
    <citation type="submission" date="2020-09" db="EMBL/GenBank/DDBJ databases">
        <authorList>
            <person name="Sun Q."/>
            <person name="Zhou Y."/>
        </authorList>
    </citation>
    <scope>NUCLEOTIDE SEQUENCE</scope>
    <source>
        <strain evidence="3">CGMCC 1.12827</strain>
    </source>
</reference>
<feature type="domain" description="Thioesterase" evidence="2">
    <location>
        <begin position="214"/>
        <end position="291"/>
    </location>
</feature>
<accession>A0A916TIJ1</accession>
<dbReference type="Pfam" id="PF03061">
    <property type="entry name" value="4HBT"/>
    <property type="match status" value="1"/>
</dbReference>
<dbReference type="InterPro" id="IPR006683">
    <property type="entry name" value="Thioestr_dom"/>
</dbReference>
<dbReference type="Proteomes" id="UP000621454">
    <property type="component" value="Unassembled WGS sequence"/>
</dbReference>
<sequence length="302" mass="30438">MGDVTDPMAAFGVGNTVFATPQAHIEQRLDAARLGDHHGRVGLAALGVLVDEVCGIPFAVAPPTGPTVQARLGISVVGELVTGDLLTATSTLLNSDDFGIEAGLEVVEVTSAGGGVVALGSARSVRVGRHAQATPESGYGAKPVPAAGQSPTPDPIDPGLSGRQIVAGLASGAIDRGPLADLLSADITPEDGELAAVAGLHIAITTSAWMGNYMGTMHGGVIATILGHALSIGAQTGTAPGQLHRLVDMTANFFRSPPVDGEVLDVIVEPDRVGRRIGTYTASMTGPDGKLLARATGDAHFG</sequence>
<feature type="region of interest" description="Disordered" evidence="1">
    <location>
        <begin position="131"/>
        <end position="155"/>
    </location>
</feature>
<evidence type="ECO:0000259" key="2">
    <source>
        <dbReference type="Pfam" id="PF03061"/>
    </source>
</evidence>
<dbReference type="EMBL" id="BMGC01000051">
    <property type="protein sequence ID" value="GGB46766.1"/>
    <property type="molecule type" value="Genomic_DNA"/>
</dbReference>
<dbReference type="Gene3D" id="3.10.129.10">
    <property type="entry name" value="Hotdog Thioesterase"/>
    <property type="match status" value="1"/>
</dbReference>
<evidence type="ECO:0000313" key="3">
    <source>
        <dbReference type="EMBL" id="GGB46766.1"/>
    </source>
</evidence>
<organism evidence="3 4">
    <name type="scientific">Gordonia jinhuaensis</name>
    <dbReference type="NCBI Taxonomy" id="1517702"/>
    <lineage>
        <taxon>Bacteria</taxon>
        <taxon>Bacillati</taxon>
        <taxon>Actinomycetota</taxon>
        <taxon>Actinomycetes</taxon>
        <taxon>Mycobacteriales</taxon>
        <taxon>Gordoniaceae</taxon>
        <taxon>Gordonia</taxon>
    </lineage>
</organism>
<dbReference type="SUPFAM" id="SSF54637">
    <property type="entry name" value="Thioesterase/thiol ester dehydrase-isomerase"/>
    <property type="match status" value="1"/>
</dbReference>
<dbReference type="AlphaFoldDB" id="A0A916TIJ1"/>
<keyword evidence="4" id="KW-1185">Reference proteome</keyword>
<evidence type="ECO:0000313" key="4">
    <source>
        <dbReference type="Proteomes" id="UP000621454"/>
    </source>
</evidence>
<evidence type="ECO:0000256" key="1">
    <source>
        <dbReference type="SAM" id="MobiDB-lite"/>
    </source>
</evidence>